<dbReference type="Gene3D" id="3.40.30.10">
    <property type="entry name" value="Glutaredoxin"/>
    <property type="match status" value="1"/>
</dbReference>
<dbReference type="InterPro" id="IPR036249">
    <property type="entry name" value="Thioredoxin-like_sf"/>
</dbReference>
<reference evidence="1" key="1">
    <citation type="journal article" date="2020" name="Nature">
        <title>Giant virus diversity and host interactions through global metagenomics.</title>
        <authorList>
            <person name="Schulz F."/>
            <person name="Roux S."/>
            <person name="Paez-Espino D."/>
            <person name="Jungbluth S."/>
            <person name="Walsh D.A."/>
            <person name="Denef V.J."/>
            <person name="McMahon K.D."/>
            <person name="Konstantinidis K.T."/>
            <person name="Eloe-Fadrosh E.A."/>
            <person name="Kyrpides N.C."/>
            <person name="Woyke T."/>
        </authorList>
    </citation>
    <scope>NUCLEOTIDE SEQUENCE</scope>
    <source>
        <strain evidence="1">GVMAG-S-1041349-163</strain>
    </source>
</reference>
<dbReference type="CDD" id="cd02947">
    <property type="entry name" value="TRX_family"/>
    <property type="match status" value="1"/>
</dbReference>
<sequence>MSQNGKPNNLDNNEFTENFEIKELKDSLVFFRKDDQACKRFNVFFSNLSKKYQQFVFYVTSLDGSLSKNAKEMGYDIYRTPSLVFFSNGKPITKYNEKKLLNEESIDNWIKDLNTKHNKK</sequence>
<accession>A0A6C0JPH6</accession>
<evidence type="ECO:0000313" key="1">
    <source>
        <dbReference type="EMBL" id="QHU07642.1"/>
    </source>
</evidence>
<evidence type="ECO:0008006" key="2">
    <source>
        <dbReference type="Google" id="ProtNLM"/>
    </source>
</evidence>
<dbReference type="SUPFAM" id="SSF52833">
    <property type="entry name" value="Thioredoxin-like"/>
    <property type="match status" value="1"/>
</dbReference>
<dbReference type="AlphaFoldDB" id="A0A6C0JPH6"/>
<name>A0A6C0JPH6_9ZZZZ</name>
<protein>
    <recommendedName>
        <fullName evidence="2">Thioredoxin domain-containing protein</fullName>
    </recommendedName>
</protein>
<proteinExistence type="predicted"/>
<dbReference type="EMBL" id="MN740685">
    <property type="protein sequence ID" value="QHU07642.1"/>
    <property type="molecule type" value="Genomic_DNA"/>
</dbReference>
<organism evidence="1">
    <name type="scientific">viral metagenome</name>
    <dbReference type="NCBI Taxonomy" id="1070528"/>
    <lineage>
        <taxon>unclassified sequences</taxon>
        <taxon>metagenomes</taxon>
        <taxon>organismal metagenomes</taxon>
    </lineage>
</organism>